<evidence type="ECO:0000313" key="2">
    <source>
        <dbReference type="Proteomes" id="UP000887578"/>
    </source>
</evidence>
<name>A0A914QK24_9BILA</name>
<feature type="compositionally biased region" description="Pro residues" evidence="1">
    <location>
        <begin position="100"/>
        <end position="111"/>
    </location>
</feature>
<organism evidence="2 3">
    <name type="scientific">Panagrolaimus davidi</name>
    <dbReference type="NCBI Taxonomy" id="227884"/>
    <lineage>
        <taxon>Eukaryota</taxon>
        <taxon>Metazoa</taxon>
        <taxon>Ecdysozoa</taxon>
        <taxon>Nematoda</taxon>
        <taxon>Chromadorea</taxon>
        <taxon>Rhabditida</taxon>
        <taxon>Tylenchina</taxon>
        <taxon>Panagrolaimomorpha</taxon>
        <taxon>Panagrolaimoidea</taxon>
        <taxon>Panagrolaimidae</taxon>
        <taxon>Panagrolaimus</taxon>
    </lineage>
</organism>
<dbReference type="WBParaSite" id="PDA_v2.g3855.t1">
    <property type="protein sequence ID" value="PDA_v2.g3855.t1"/>
    <property type="gene ID" value="PDA_v2.g3855"/>
</dbReference>
<accession>A0A914QK24</accession>
<feature type="compositionally biased region" description="Pro residues" evidence="1">
    <location>
        <begin position="126"/>
        <end position="146"/>
    </location>
</feature>
<feature type="region of interest" description="Disordered" evidence="1">
    <location>
        <begin position="99"/>
        <end position="153"/>
    </location>
</feature>
<reference evidence="3" key="1">
    <citation type="submission" date="2022-11" db="UniProtKB">
        <authorList>
            <consortium name="WormBaseParasite"/>
        </authorList>
    </citation>
    <scope>IDENTIFICATION</scope>
</reference>
<sequence>MVSKLSTFKNLQSFYLSGIDETFDFETFANYILTKPNIKFTLLFRDVFMKESYKKILNNFVYKILEEIPNQIPLIQFPDQNQELHAKLLQLRFNCLNEEGPPPLPSNPPPTISALPLNPQHRISSPLPPSPPPRLSPPLPPKPPPRVSSIPFL</sequence>
<evidence type="ECO:0000256" key="1">
    <source>
        <dbReference type="SAM" id="MobiDB-lite"/>
    </source>
</evidence>
<dbReference type="Proteomes" id="UP000887578">
    <property type="component" value="Unplaced"/>
</dbReference>
<dbReference type="AlphaFoldDB" id="A0A914QK24"/>
<keyword evidence="2" id="KW-1185">Reference proteome</keyword>
<proteinExistence type="predicted"/>
<evidence type="ECO:0000313" key="3">
    <source>
        <dbReference type="WBParaSite" id="PDA_v2.g3855.t1"/>
    </source>
</evidence>
<protein>
    <submittedName>
        <fullName evidence="3">Uncharacterized protein</fullName>
    </submittedName>
</protein>